<evidence type="ECO:0000313" key="2">
    <source>
        <dbReference type="EMBL" id="PWN27512.1"/>
    </source>
</evidence>
<dbReference type="GeneID" id="37025599"/>
<dbReference type="STRING" id="1569628.A0A316UQC4"/>
<dbReference type="PANTHER" id="PTHR37574">
    <property type="entry name" value="LIPASE B"/>
    <property type="match status" value="1"/>
</dbReference>
<keyword evidence="3" id="KW-1185">Reference proteome</keyword>
<sequence length="361" mass="38751">MLFKASTVFAVLAIAFSPATAAPRPVTSRSDGYGNAITQDAPFSQTEAQFAAFPLICPYGVSQARVNKNILFIPPTAASGTNSFSKGYVPALRAQGFFPCYVNMPNHSLADAQVTSEHVVKQIDAMYARAGNRPFTISGHSQGNINIQWALNFWPSRRTKVLNYVGLSADYHGTALGQLVLAAQRATVMGGSPAVIQQSIILGRNPHYIDALNKHGNQPLVPTTSLFGQQDEVVQPIAYSSRLDNTPVPNSFSHIDLSAACAGRTAGTIDHLRTLLIAPAFWLLVDAIQTGGIADLDRARNLALAQKQDFCSDIVPGATDQSLVNLVKTVWQAVIQVGTNQFLSQTTKTEPALMPYAANQP</sequence>
<dbReference type="EMBL" id="KZ819668">
    <property type="protein sequence ID" value="PWN27512.1"/>
    <property type="molecule type" value="Genomic_DNA"/>
</dbReference>
<dbReference type="PANTHER" id="PTHR37574:SF1">
    <property type="entry name" value="LIPASE B"/>
    <property type="match status" value="1"/>
</dbReference>
<proteinExistence type="predicted"/>
<dbReference type="SUPFAM" id="SSF53474">
    <property type="entry name" value="alpha/beta-Hydrolases"/>
    <property type="match status" value="1"/>
</dbReference>
<organism evidence="2 3">
    <name type="scientific">Jaminaea rosea</name>
    <dbReference type="NCBI Taxonomy" id="1569628"/>
    <lineage>
        <taxon>Eukaryota</taxon>
        <taxon>Fungi</taxon>
        <taxon>Dikarya</taxon>
        <taxon>Basidiomycota</taxon>
        <taxon>Ustilaginomycotina</taxon>
        <taxon>Exobasidiomycetes</taxon>
        <taxon>Microstromatales</taxon>
        <taxon>Microstromatales incertae sedis</taxon>
        <taxon>Jaminaea</taxon>
    </lineage>
</organism>
<protein>
    <submittedName>
        <fullName evidence="2">Alpha/beta-hydrolase</fullName>
    </submittedName>
</protein>
<reference evidence="2 3" key="1">
    <citation type="journal article" date="2018" name="Mol. Biol. Evol.">
        <title>Broad Genomic Sampling Reveals a Smut Pathogenic Ancestry of the Fungal Clade Ustilaginomycotina.</title>
        <authorList>
            <person name="Kijpornyongpan T."/>
            <person name="Mondo S.J."/>
            <person name="Barry K."/>
            <person name="Sandor L."/>
            <person name="Lee J."/>
            <person name="Lipzen A."/>
            <person name="Pangilinan J."/>
            <person name="LaButti K."/>
            <person name="Hainaut M."/>
            <person name="Henrissat B."/>
            <person name="Grigoriev I.V."/>
            <person name="Spatafora J.W."/>
            <person name="Aime M.C."/>
        </authorList>
    </citation>
    <scope>NUCLEOTIDE SEQUENCE [LARGE SCALE GENOMIC DNA]</scope>
    <source>
        <strain evidence="2 3">MCA 5214</strain>
    </source>
</reference>
<dbReference type="Proteomes" id="UP000245884">
    <property type="component" value="Unassembled WGS sequence"/>
</dbReference>
<keyword evidence="2" id="KW-0378">Hydrolase</keyword>
<gene>
    <name evidence="2" type="ORF">BDZ90DRAFT_181035</name>
</gene>
<dbReference type="OrthoDB" id="4605274at2759"/>
<evidence type="ECO:0000256" key="1">
    <source>
        <dbReference type="SAM" id="SignalP"/>
    </source>
</evidence>
<dbReference type="GO" id="GO:0016787">
    <property type="term" value="F:hydrolase activity"/>
    <property type="evidence" value="ECO:0007669"/>
    <property type="project" value="UniProtKB-KW"/>
</dbReference>
<dbReference type="AlphaFoldDB" id="A0A316UQC4"/>
<dbReference type="RefSeq" id="XP_025362124.1">
    <property type="nucleotide sequence ID" value="XM_025503776.1"/>
</dbReference>
<feature type="signal peptide" evidence="1">
    <location>
        <begin position="1"/>
        <end position="21"/>
    </location>
</feature>
<accession>A0A316UQC4</accession>
<keyword evidence="1" id="KW-0732">Signal</keyword>
<dbReference type="InterPro" id="IPR029058">
    <property type="entry name" value="AB_hydrolase_fold"/>
</dbReference>
<dbReference type="Gene3D" id="3.40.50.1820">
    <property type="entry name" value="alpha/beta hydrolase"/>
    <property type="match status" value="1"/>
</dbReference>
<dbReference type="InterPro" id="IPR053228">
    <property type="entry name" value="Stereospecific_Lipase"/>
</dbReference>
<evidence type="ECO:0000313" key="3">
    <source>
        <dbReference type="Proteomes" id="UP000245884"/>
    </source>
</evidence>
<feature type="chain" id="PRO_5016314443" evidence="1">
    <location>
        <begin position="22"/>
        <end position="361"/>
    </location>
</feature>
<name>A0A316UQC4_9BASI</name>